<dbReference type="GO" id="GO:0016020">
    <property type="term" value="C:membrane"/>
    <property type="evidence" value="ECO:0007669"/>
    <property type="project" value="TreeGrafter"/>
</dbReference>
<evidence type="ECO:0000256" key="1">
    <source>
        <dbReference type="ARBA" id="ARBA00022617"/>
    </source>
</evidence>
<dbReference type="EMBL" id="CAJJDM010000067">
    <property type="protein sequence ID" value="CAD8081078.1"/>
    <property type="molecule type" value="Genomic_DNA"/>
</dbReference>
<keyword evidence="4" id="KW-1133">Transmembrane helix</keyword>
<dbReference type="PANTHER" id="PTHR19359">
    <property type="entry name" value="CYTOCHROME B5"/>
    <property type="match status" value="1"/>
</dbReference>
<dbReference type="Pfam" id="PF00173">
    <property type="entry name" value="Cyt-b5"/>
    <property type="match status" value="1"/>
</dbReference>
<dbReference type="OMA" id="IAEHNSE"/>
<proteinExistence type="inferred from homology"/>
<dbReference type="InterPro" id="IPR001199">
    <property type="entry name" value="Cyt_B5-like_heme/steroid-bd"/>
</dbReference>
<sequence length="115" mass="12851">MSIYTWQQVGQHQKNGWLVIDGVVYDPTPYLNEHPGGPAVLQNRFGKDATRDFNETGHTSGARQMLEKYKIGTVDKTSPQEPWQAGGGTPANAQQFAFLIIALVMVFILWKVFAK</sequence>
<keyword evidence="3 4" id="KW-0408">Iron</keyword>
<protein>
    <recommendedName>
        <fullName evidence="5">Cytochrome b5 heme-binding domain-containing protein</fullName>
    </recommendedName>
</protein>
<dbReference type="PROSITE" id="PS50255">
    <property type="entry name" value="CYTOCHROME_B5_2"/>
    <property type="match status" value="1"/>
</dbReference>
<dbReference type="PANTHER" id="PTHR19359:SF14">
    <property type="entry name" value="CYTOCHROME B5 A"/>
    <property type="match status" value="1"/>
</dbReference>
<feature type="transmembrane region" description="Helical" evidence="4">
    <location>
        <begin position="96"/>
        <end position="114"/>
    </location>
</feature>
<evidence type="ECO:0000256" key="4">
    <source>
        <dbReference type="RuleBase" id="RU362121"/>
    </source>
</evidence>
<evidence type="ECO:0000256" key="3">
    <source>
        <dbReference type="ARBA" id="ARBA00023004"/>
    </source>
</evidence>
<dbReference type="InterPro" id="IPR018506">
    <property type="entry name" value="Cyt_B5_heme-BS"/>
</dbReference>
<dbReference type="GO" id="GO:0020037">
    <property type="term" value="F:heme binding"/>
    <property type="evidence" value="ECO:0007669"/>
    <property type="project" value="UniProtKB-UniRule"/>
</dbReference>
<reference evidence="6" key="1">
    <citation type="submission" date="2021-01" db="EMBL/GenBank/DDBJ databases">
        <authorList>
            <consortium name="Genoscope - CEA"/>
            <person name="William W."/>
        </authorList>
    </citation>
    <scope>NUCLEOTIDE SEQUENCE</scope>
</reference>
<evidence type="ECO:0000313" key="7">
    <source>
        <dbReference type="Proteomes" id="UP000688137"/>
    </source>
</evidence>
<dbReference type="PROSITE" id="PS00191">
    <property type="entry name" value="CYTOCHROME_B5_1"/>
    <property type="match status" value="1"/>
</dbReference>
<feature type="domain" description="Cytochrome b5 heme-binding" evidence="5">
    <location>
        <begin position="1"/>
        <end position="75"/>
    </location>
</feature>
<evidence type="ECO:0000313" key="6">
    <source>
        <dbReference type="EMBL" id="CAD8081078.1"/>
    </source>
</evidence>
<evidence type="ECO:0000256" key="2">
    <source>
        <dbReference type="ARBA" id="ARBA00022723"/>
    </source>
</evidence>
<keyword evidence="7" id="KW-1185">Reference proteome</keyword>
<dbReference type="AlphaFoldDB" id="A0A8S1MKZ2"/>
<keyword evidence="1 4" id="KW-0349">Heme</keyword>
<dbReference type="Proteomes" id="UP000688137">
    <property type="component" value="Unassembled WGS sequence"/>
</dbReference>
<dbReference type="GO" id="GO:0046872">
    <property type="term" value="F:metal ion binding"/>
    <property type="evidence" value="ECO:0007669"/>
    <property type="project" value="UniProtKB-UniRule"/>
</dbReference>
<dbReference type="InterPro" id="IPR050668">
    <property type="entry name" value="Cytochrome_b5"/>
</dbReference>
<keyword evidence="4" id="KW-0812">Transmembrane</keyword>
<name>A0A8S1MKZ2_PARPR</name>
<accession>A0A8S1MKZ2</accession>
<keyword evidence="4" id="KW-0472">Membrane</keyword>
<keyword evidence="2 4" id="KW-0479">Metal-binding</keyword>
<organism evidence="6 7">
    <name type="scientific">Paramecium primaurelia</name>
    <dbReference type="NCBI Taxonomy" id="5886"/>
    <lineage>
        <taxon>Eukaryota</taxon>
        <taxon>Sar</taxon>
        <taxon>Alveolata</taxon>
        <taxon>Ciliophora</taxon>
        <taxon>Intramacronucleata</taxon>
        <taxon>Oligohymenophorea</taxon>
        <taxon>Peniculida</taxon>
        <taxon>Parameciidae</taxon>
        <taxon>Paramecium</taxon>
    </lineage>
</organism>
<comment type="caution">
    <text evidence="6">The sequence shown here is derived from an EMBL/GenBank/DDBJ whole genome shotgun (WGS) entry which is preliminary data.</text>
</comment>
<comment type="similarity">
    <text evidence="4">Belongs to the cytochrome b5 family.</text>
</comment>
<dbReference type="SMART" id="SM01117">
    <property type="entry name" value="Cyt-b5"/>
    <property type="match status" value="1"/>
</dbReference>
<gene>
    <name evidence="6" type="ORF">PPRIM_AZ9-3.1.T0650037</name>
</gene>
<evidence type="ECO:0000259" key="5">
    <source>
        <dbReference type="PROSITE" id="PS50255"/>
    </source>
</evidence>